<accession>A0ABW3HN55</accession>
<name>A0ABW3HN55_9BACL</name>
<evidence type="ECO:0000256" key="11">
    <source>
        <dbReference type="ARBA" id="ARBA00022989"/>
    </source>
</evidence>
<keyword evidence="9" id="KW-0418">Kinase</keyword>
<gene>
    <name evidence="17" type="ORF">ACFQ2I_06060</name>
</gene>
<dbReference type="InterPro" id="IPR005467">
    <property type="entry name" value="His_kinase_dom"/>
</dbReference>
<sequence length="451" mass="51754">MTLRKRFTLFTIFWLILILIFFNIFVYFYVIKITTESEEEVIATKVELMRENPRIQSGRGLNSPELLNEYYNVNEMIRIIVPTNRVVNITGSNPVLLELPAEFKPYQHTGMITKGGERILFMRVPLFEDGKVIAMLEVNRILDELDNYLQILIAALSVTTIGAILFAIFGTFWFTSRLTAPIQTLVTTMREIDRSGKLRQITISHREDSAELQQLIRAFNQMIERLDRTFARQKQFVADASHELKTPLTVISSYAGILKRWGRNDESVRDEAIEAIAKEAVRLQNLTKSMLVLAEAEQEDWLKLEMFDVVPLLDELAKMLETTFQRTIRVKALSGSVRMVGDKDKIRQLFVILLDNAIKYSKEPIDISITLIKNIVQIEVKDKGIGIPEKEIPHLFERFYRVDGARSRTTGGVGLGLSIAKRIVDLHEGKIDVFSLKDLGTTITLQFKQRK</sequence>
<evidence type="ECO:0000256" key="5">
    <source>
        <dbReference type="ARBA" id="ARBA00022553"/>
    </source>
</evidence>
<evidence type="ECO:0000256" key="6">
    <source>
        <dbReference type="ARBA" id="ARBA00022679"/>
    </source>
</evidence>
<evidence type="ECO:0000256" key="9">
    <source>
        <dbReference type="ARBA" id="ARBA00022777"/>
    </source>
</evidence>
<organism evidence="17 18">
    <name type="scientific">Paenibacillus chungangensis</name>
    <dbReference type="NCBI Taxonomy" id="696535"/>
    <lineage>
        <taxon>Bacteria</taxon>
        <taxon>Bacillati</taxon>
        <taxon>Bacillota</taxon>
        <taxon>Bacilli</taxon>
        <taxon>Bacillales</taxon>
        <taxon>Paenibacillaceae</taxon>
        <taxon>Paenibacillus</taxon>
    </lineage>
</organism>
<dbReference type="Gene3D" id="6.10.340.10">
    <property type="match status" value="1"/>
</dbReference>
<evidence type="ECO:0000256" key="1">
    <source>
        <dbReference type="ARBA" id="ARBA00000085"/>
    </source>
</evidence>
<dbReference type="EMBL" id="JBHTJZ010000005">
    <property type="protein sequence ID" value="MFD0958953.1"/>
    <property type="molecule type" value="Genomic_DNA"/>
</dbReference>
<dbReference type="EC" id="2.7.13.3" evidence="3"/>
<evidence type="ECO:0000256" key="7">
    <source>
        <dbReference type="ARBA" id="ARBA00022692"/>
    </source>
</evidence>
<evidence type="ECO:0000256" key="14">
    <source>
        <dbReference type="SAM" id="Phobius"/>
    </source>
</evidence>
<keyword evidence="11 14" id="KW-1133">Transmembrane helix</keyword>
<evidence type="ECO:0000256" key="13">
    <source>
        <dbReference type="ARBA" id="ARBA00023136"/>
    </source>
</evidence>
<keyword evidence="4" id="KW-1003">Cell membrane</keyword>
<keyword evidence="12" id="KW-0902">Two-component regulatory system</keyword>
<evidence type="ECO:0000259" key="15">
    <source>
        <dbReference type="PROSITE" id="PS50109"/>
    </source>
</evidence>
<keyword evidence="18" id="KW-1185">Reference proteome</keyword>
<dbReference type="Pfam" id="PF00672">
    <property type="entry name" value="HAMP"/>
    <property type="match status" value="1"/>
</dbReference>
<keyword evidence="10 17" id="KW-0067">ATP-binding</keyword>
<protein>
    <recommendedName>
        <fullName evidence="3">histidine kinase</fullName>
        <ecNumber evidence="3">2.7.13.3</ecNumber>
    </recommendedName>
</protein>
<evidence type="ECO:0000256" key="10">
    <source>
        <dbReference type="ARBA" id="ARBA00022840"/>
    </source>
</evidence>
<proteinExistence type="predicted"/>
<evidence type="ECO:0000256" key="8">
    <source>
        <dbReference type="ARBA" id="ARBA00022741"/>
    </source>
</evidence>
<evidence type="ECO:0000313" key="17">
    <source>
        <dbReference type="EMBL" id="MFD0958953.1"/>
    </source>
</evidence>
<dbReference type="PANTHER" id="PTHR45528:SF1">
    <property type="entry name" value="SENSOR HISTIDINE KINASE CPXA"/>
    <property type="match status" value="1"/>
</dbReference>
<feature type="transmembrane region" description="Helical" evidence="14">
    <location>
        <begin position="7"/>
        <end position="30"/>
    </location>
</feature>
<dbReference type="Gene3D" id="1.10.287.130">
    <property type="match status" value="1"/>
</dbReference>
<feature type="domain" description="HAMP" evidence="16">
    <location>
        <begin position="176"/>
        <end position="231"/>
    </location>
</feature>
<reference evidence="18" key="1">
    <citation type="journal article" date="2019" name="Int. J. Syst. Evol. Microbiol.">
        <title>The Global Catalogue of Microorganisms (GCM) 10K type strain sequencing project: providing services to taxonomists for standard genome sequencing and annotation.</title>
        <authorList>
            <consortium name="The Broad Institute Genomics Platform"/>
            <consortium name="The Broad Institute Genome Sequencing Center for Infectious Disease"/>
            <person name="Wu L."/>
            <person name="Ma J."/>
        </authorList>
    </citation>
    <scope>NUCLEOTIDE SEQUENCE [LARGE SCALE GENOMIC DNA]</scope>
    <source>
        <strain evidence="18">CCUG 59129</strain>
    </source>
</reference>
<keyword evidence="7 14" id="KW-0812">Transmembrane</keyword>
<dbReference type="InterPro" id="IPR004358">
    <property type="entry name" value="Sig_transdc_His_kin-like_C"/>
</dbReference>
<feature type="domain" description="Histidine kinase" evidence="15">
    <location>
        <begin position="239"/>
        <end position="451"/>
    </location>
</feature>
<dbReference type="SMART" id="SM00387">
    <property type="entry name" value="HATPase_c"/>
    <property type="match status" value="1"/>
</dbReference>
<dbReference type="CDD" id="cd06225">
    <property type="entry name" value="HAMP"/>
    <property type="match status" value="1"/>
</dbReference>
<keyword evidence="6" id="KW-0808">Transferase</keyword>
<dbReference type="CDD" id="cd00075">
    <property type="entry name" value="HATPase"/>
    <property type="match status" value="1"/>
</dbReference>
<feature type="transmembrane region" description="Helical" evidence="14">
    <location>
        <begin position="148"/>
        <end position="174"/>
    </location>
</feature>
<evidence type="ECO:0000256" key="12">
    <source>
        <dbReference type="ARBA" id="ARBA00023012"/>
    </source>
</evidence>
<comment type="catalytic activity">
    <reaction evidence="1">
        <text>ATP + protein L-histidine = ADP + protein N-phospho-L-histidine.</text>
        <dbReference type="EC" id="2.7.13.3"/>
    </reaction>
</comment>
<dbReference type="PRINTS" id="PR00344">
    <property type="entry name" value="BCTRLSENSOR"/>
</dbReference>
<dbReference type="SUPFAM" id="SSF47384">
    <property type="entry name" value="Homodimeric domain of signal transducing histidine kinase"/>
    <property type="match status" value="1"/>
</dbReference>
<dbReference type="InterPro" id="IPR036097">
    <property type="entry name" value="HisK_dim/P_sf"/>
</dbReference>
<dbReference type="InterPro" id="IPR003661">
    <property type="entry name" value="HisK_dim/P_dom"/>
</dbReference>
<comment type="caution">
    <text evidence="17">The sequence shown here is derived from an EMBL/GenBank/DDBJ whole genome shotgun (WGS) entry which is preliminary data.</text>
</comment>
<dbReference type="PROSITE" id="PS50885">
    <property type="entry name" value="HAMP"/>
    <property type="match status" value="1"/>
</dbReference>
<evidence type="ECO:0000256" key="2">
    <source>
        <dbReference type="ARBA" id="ARBA00004651"/>
    </source>
</evidence>
<keyword evidence="5" id="KW-0597">Phosphoprotein</keyword>
<dbReference type="SUPFAM" id="SSF55874">
    <property type="entry name" value="ATPase domain of HSP90 chaperone/DNA topoisomerase II/histidine kinase"/>
    <property type="match status" value="1"/>
</dbReference>
<dbReference type="InterPro" id="IPR003660">
    <property type="entry name" value="HAMP_dom"/>
</dbReference>
<dbReference type="Proteomes" id="UP001596989">
    <property type="component" value="Unassembled WGS sequence"/>
</dbReference>
<dbReference type="CDD" id="cd00082">
    <property type="entry name" value="HisKA"/>
    <property type="match status" value="1"/>
</dbReference>
<comment type="subcellular location">
    <subcellularLocation>
        <location evidence="2">Cell membrane</location>
        <topology evidence="2">Multi-pass membrane protein</topology>
    </subcellularLocation>
</comment>
<evidence type="ECO:0000256" key="3">
    <source>
        <dbReference type="ARBA" id="ARBA00012438"/>
    </source>
</evidence>
<dbReference type="PROSITE" id="PS50109">
    <property type="entry name" value="HIS_KIN"/>
    <property type="match status" value="1"/>
</dbReference>
<evidence type="ECO:0000259" key="16">
    <source>
        <dbReference type="PROSITE" id="PS50885"/>
    </source>
</evidence>
<dbReference type="SMART" id="SM00304">
    <property type="entry name" value="HAMP"/>
    <property type="match status" value="1"/>
</dbReference>
<dbReference type="InterPro" id="IPR050398">
    <property type="entry name" value="HssS/ArlS-like"/>
</dbReference>
<dbReference type="RefSeq" id="WP_377562785.1">
    <property type="nucleotide sequence ID" value="NZ_JBHTJZ010000005.1"/>
</dbReference>
<dbReference type="SMART" id="SM00388">
    <property type="entry name" value="HisKA"/>
    <property type="match status" value="1"/>
</dbReference>
<evidence type="ECO:0000313" key="18">
    <source>
        <dbReference type="Proteomes" id="UP001596989"/>
    </source>
</evidence>
<keyword evidence="8" id="KW-0547">Nucleotide-binding</keyword>
<dbReference type="InterPro" id="IPR003594">
    <property type="entry name" value="HATPase_dom"/>
</dbReference>
<dbReference type="Pfam" id="PF02518">
    <property type="entry name" value="HATPase_c"/>
    <property type="match status" value="1"/>
</dbReference>
<dbReference type="InterPro" id="IPR036890">
    <property type="entry name" value="HATPase_C_sf"/>
</dbReference>
<dbReference type="GO" id="GO:0005524">
    <property type="term" value="F:ATP binding"/>
    <property type="evidence" value="ECO:0007669"/>
    <property type="project" value="UniProtKB-KW"/>
</dbReference>
<keyword evidence="13 14" id="KW-0472">Membrane</keyword>
<dbReference type="PANTHER" id="PTHR45528">
    <property type="entry name" value="SENSOR HISTIDINE KINASE CPXA"/>
    <property type="match status" value="1"/>
</dbReference>
<dbReference type="Gene3D" id="3.30.565.10">
    <property type="entry name" value="Histidine kinase-like ATPase, C-terminal domain"/>
    <property type="match status" value="1"/>
</dbReference>
<dbReference type="Pfam" id="PF00512">
    <property type="entry name" value="HisKA"/>
    <property type="match status" value="1"/>
</dbReference>
<evidence type="ECO:0000256" key="4">
    <source>
        <dbReference type="ARBA" id="ARBA00022475"/>
    </source>
</evidence>